<dbReference type="InterPro" id="IPR025374">
    <property type="entry name" value="DUF4364"/>
</dbReference>
<evidence type="ECO:0000313" key="2">
    <source>
        <dbReference type="Proteomes" id="UP000579281"/>
    </source>
</evidence>
<sequence>MFSNNTQQQAEQKLILLHILHEFNIPLTNTQITEFVMEKDYMNYFSLQQYLGELVSSHMLEYSASSDQYFYLLTEKGRNTLQFFKDRLSPDMITAIQKSVDLKKQMLLKEMQITAEYIKRKDSEYIVDLKVVENDITLIDLKLSVVTNKHAKQICEKWKNEAPSLYGEIINLLIR</sequence>
<reference evidence="1 2" key="1">
    <citation type="submission" date="2020-08" db="EMBL/GenBank/DDBJ databases">
        <title>Genomic Encyclopedia of Type Strains, Phase IV (KMG-IV): sequencing the most valuable type-strain genomes for metagenomic binning, comparative biology and taxonomic classification.</title>
        <authorList>
            <person name="Goeker M."/>
        </authorList>
    </citation>
    <scope>NUCLEOTIDE SEQUENCE [LARGE SCALE GENOMIC DNA]</scope>
    <source>
        <strain evidence="1 2">DSM 103526</strain>
    </source>
</reference>
<dbReference type="AlphaFoldDB" id="A0A841KTQ6"/>
<dbReference type="InterPro" id="IPR036388">
    <property type="entry name" value="WH-like_DNA-bd_sf"/>
</dbReference>
<gene>
    <name evidence="1" type="ORF">HNQ80_003190</name>
</gene>
<name>A0A841KTQ6_9FIRM</name>
<dbReference type="Pfam" id="PF14277">
    <property type="entry name" value="DUF4364"/>
    <property type="match status" value="1"/>
</dbReference>
<organism evidence="1 2">
    <name type="scientific">Anaerosolibacter carboniphilus</name>
    <dbReference type="NCBI Taxonomy" id="1417629"/>
    <lineage>
        <taxon>Bacteria</taxon>
        <taxon>Bacillati</taxon>
        <taxon>Bacillota</taxon>
        <taxon>Clostridia</taxon>
        <taxon>Peptostreptococcales</taxon>
        <taxon>Thermotaleaceae</taxon>
        <taxon>Anaerosolibacter</taxon>
    </lineage>
</organism>
<dbReference type="Proteomes" id="UP000579281">
    <property type="component" value="Unassembled WGS sequence"/>
</dbReference>
<comment type="caution">
    <text evidence="1">The sequence shown here is derived from an EMBL/GenBank/DDBJ whole genome shotgun (WGS) entry which is preliminary data.</text>
</comment>
<dbReference type="RefSeq" id="WP_184311599.1">
    <property type="nucleotide sequence ID" value="NZ_JACHEN010000020.1"/>
</dbReference>
<proteinExistence type="predicted"/>
<keyword evidence="2" id="KW-1185">Reference proteome</keyword>
<accession>A0A841KTQ6</accession>
<evidence type="ECO:0000313" key="1">
    <source>
        <dbReference type="EMBL" id="MBB6217084.1"/>
    </source>
</evidence>
<dbReference type="EMBL" id="JACHEN010000020">
    <property type="protein sequence ID" value="MBB6217084.1"/>
    <property type="molecule type" value="Genomic_DNA"/>
</dbReference>
<protein>
    <submittedName>
        <fullName evidence="1">Putative transcriptional regulator</fullName>
    </submittedName>
</protein>
<dbReference type="Gene3D" id="1.10.10.10">
    <property type="entry name" value="Winged helix-like DNA-binding domain superfamily/Winged helix DNA-binding domain"/>
    <property type="match status" value="1"/>
</dbReference>